<organism evidence="2 3">
    <name type="scientific">Faecalibacterium prausnitzii</name>
    <dbReference type="NCBI Taxonomy" id="853"/>
    <lineage>
        <taxon>Bacteria</taxon>
        <taxon>Bacillati</taxon>
        <taxon>Bacillota</taxon>
        <taxon>Clostridia</taxon>
        <taxon>Eubacteriales</taxon>
        <taxon>Oscillospiraceae</taxon>
        <taxon>Faecalibacterium</taxon>
    </lineage>
</organism>
<reference evidence="2 3" key="1">
    <citation type="submission" date="2018-02" db="EMBL/GenBank/DDBJ databases">
        <title>Complete genome sequencing of Faecalibacterium prausnitzii strains isolated from the human gut.</title>
        <authorList>
            <person name="Fitzgerald B.C."/>
            <person name="Shkoporov A.N."/>
            <person name="Ross P.R."/>
            <person name="Hill C."/>
        </authorList>
    </citation>
    <scope>NUCLEOTIDE SEQUENCE [LARGE SCALE GENOMIC DNA]</scope>
    <source>
        <strain evidence="2 3">APC942/8-14-2</strain>
    </source>
</reference>
<accession>A0A329TNW5</accession>
<dbReference type="InterPro" id="IPR014202">
    <property type="entry name" value="Spore_II_R"/>
</dbReference>
<dbReference type="AlphaFoldDB" id="A0A329TNW5"/>
<dbReference type="EMBL" id="PRKZ01000002">
    <property type="protein sequence ID" value="RAW51401.1"/>
    <property type="molecule type" value="Genomic_DNA"/>
</dbReference>
<sequence>MAVWCAALALGCVLAGLSGFALDWGRAQLDTGAALCADTLRLHIKADSDSLQDQTAKLAVRDALLAYTDAQCRASTQPEALHWAAQNLPALELTARQTLARLGLAPAARVELVNMYFAATRYQNAALPAGRYDALRLTLGENDRSGKNWWCVLYPGLCRAACGSYALPQENDLICGEYIVRFRLVDWVQSVCSDRSDRTLLSPAA</sequence>
<evidence type="ECO:0000313" key="2">
    <source>
        <dbReference type="EMBL" id="RAW51401.1"/>
    </source>
</evidence>
<keyword evidence="1" id="KW-0732">Signal</keyword>
<feature type="chain" id="PRO_5038369835" evidence="1">
    <location>
        <begin position="22"/>
        <end position="205"/>
    </location>
</feature>
<dbReference type="Proteomes" id="UP000251634">
    <property type="component" value="Unassembled WGS sequence"/>
</dbReference>
<protein>
    <submittedName>
        <fullName evidence="2">Stage II sporulation protein R</fullName>
    </submittedName>
</protein>
<proteinExistence type="predicted"/>
<comment type="caution">
    <text evidence="2">The sequence shown here is derived from an EMBL/GenBank/DDBJ whole genome shotgun (WGS) entry which is preliminary data.</text>
</comment>
<dbReference type="Pfam" id="PF09551">
    <property type="entry name" value="Spore_II_R"/>
    <property type="match status" value="1"/>
</dbReference>
<feature type="signal peptide" evidence="1">
    <location>
        <begin position="1"/>
        <end position="21"/>
    </location>
</feature>
<gene>
    <name evidence="2" type="ORF">C4N25_04175</name>
</gene>
<name>A0A329TNW5_9FIRM</name>
<evidence type="ECO:0000313" key="3">
    <source>
        <dbReference type="Proteomes" id="UP000251634"/>
    </source>
</evidence>
<evidence type="ECO:0000256" key="1">
    <source>
        <dbReference type="SAM" id="SignalP"/>
    </source>
</evidence>